<dbReference type="GO" id="GO:0003697">
    <property type="term" value="F:single-stranded DNA binding"/>
    <property type="evidence" value="ECO:0007669"/>
    <property type="project" value="InterPro"/>
</dbReference>
<reference evidence="3" key="1">
    <citation type="submission" date="2009-07" db="EMBL/GenBank/DDBJ databases">
        <authorList>
            <person name="Weinstock G."/>
            <person name="Sodergren E."/>
            <person name="Clifton S."/>
            <person name="Fulton L."/>
            <person name="Fulton B."/>
            <person name="Courtney L."/>
            <person name="Fronick C."/>
            <person name="Harrison M."/>
            <person name="Strong C."/>
            <person name="Farmer C."/>
            <person name="Delahaunty K."/>
            <person name="Markovic C."/>
            <person name="Hall O."/>
            <person name="Minx P."/>
            <person name="Tomlinson C."/>
            <person name="Mitreva M."/>
            <person name="Nelson J."/>
            <person name="Hou S."/>
            <person name="Wollam A."/>
            <person name="Pepin K.H."/>
            <person name="Johnson M."/>
            <person name="Bhonagiri V."/>
            <person name="Nash W.E."/>
            <person name="Warren W."/>
            <person name="Chinwalla A."/>
            <person name="Mardis E.R."/>
            <person name="Wilson R.K."/>
        </authorList>
    </citation>
    <scope>NUCLEOTIDE SEQUENCE [LARGE SCALE GENOMIC DNA]</scope>
    <source>
        <strain evidence="3">DSM 14469</strain>
    </source>
</reference>
<name>C6LA28_9FIRM</name>
<evidence type="ECO:0000313" key="3">
    <source>
        <dbReference type="EMBL" id="EET62435.1"/>
    </source>
</evidence>
<dbReference type="InterPro" id="IPR041459">
    <property type="entry name" value="MPTase-PolyVal"/>
</dbReference>
<dbReference type="InterPro" id="IPR013610">
    <property type="entry name" value="ArdC_N"/>
</dbReference>
<dbReference type="InterPro" id="IPR017113">
    <property type="entry name" value="Antirestriction_ArdC"/>
</dbReference>
<evidence type="ECO:0008006" key="5">
    <source>
        <dbReference type="Google" id="ProtNLM"/>
    </source>
</evidence>
<keyword evidence="4" id="KW-1185">Reference proteome</keyword>
<organism evidence="3 4">
    <name type="scientific">Marvinbryantia formatexigens DSM 14469</name>
    <dbReference type="NCBI Taxonomy" id="478749"/>
    <lineage>
        <taxon>Bacteria</taxon>
        <taxon>Bacillati</taxon>
        <taxon>Bacillota</taxon>
        <taxon>Clostridia</taxon>
        <taxon>Lachnospirales</taxon>
        <taxon>Lachnospiraceae</taxon>
        <taxon>Marvinbryantia</taxon>
    </lineage>
</organism>
<dbReference type="STRING" id="168384.SAMN05660368_02256"/>
<feature type="domain" description="N-terminal" evidence="1">
    <location>
        <begin position="4"/>
        <end position="123"/>
    </location>
</feature>
<dbReference type="Pfam" id="PF18818">
    <property type="entry name" value="MPTase-PolyVal"/>
    <property type="match status" value="1"/>
</dbReference>
<dbReference type="Proteomes" id="UP000005561">
    <property type="component" value="Unassembled WGS sequence"/>
</dbReference>
<evidence type="ECO:0000313" key="4">
    <source>
        <dbReference type="Proteomes" id="UP000005561"/>
    </source>
</evidence>
<comment type="caution">
    <text evidence="3">The sequence shown here is derived from an EMBL/GenBank/DDBJ whole genome shotgun (WGS) entry which is preliminary data.</text>
</comment>
<dbReference type="Pfam" id="PF08401">
    <property type="entry name" value="ArdcN"/>
    <property type="match status" value="1"/>
</dbReference>
<proteinExistence type="predicted"/>
<feature type="domain" description="Polyvalent protein metallopeptidase" evidence="2">
    <location>
        <begin position="149"/>
        <end position="275"/>
    </location>
</feature>
<dbReference type="eggNOG" id="COG4227">
    <property type="taxonomic scope" value="Bacteria"/>
</dbReference>
<dbReference type="EMBL" id="ACCL02000002">
    <property type="protein sequence ID" value="EET62435.1"/>
    <property type="molecule type" value="Genomic_DNA"/>
</dbReference>
<accession>C6LA28</accession>
<gene>
    <name evidence="3" type="ORF">BRYFOR_05470</name>
</gene>
<evidence type="ECO:0000259" key="1">
    <source>
        <dbReference type="Pfam" id="PF08401"/>
    </source>
</evidence>
<protein>
    <recommendedName>
        <fullName evidence="5">DUF1738 domain-containing protein</fullName>
    </recommendedName>
</protein>
<sequence>MEQRRALVEKITAMMRQGKFFNNAAEWDRERLRPHNPLSRAVYRGGNRLRLMWAVLEKGYTDPRWATLRQYREKGYYPKKGEHGILCEKWIFTKEVIRTDENGRKIRETEELEHPAVAYFTVFNAGQIQGFPQYRAPERAQETQVTALMDDFMAASECRIRELAQERAFYSPARDEIVLPLREFFKDDTSFAKTVLHEMAHSTGHPTRLDRNLSGGYGSPEYAREELRAEISALFMGADLGLPLTGEHYEDHSDYLLSWTGVLQEDYNELFRACADAEKIAARLEGNYERSRGCSLMPVMEEVPPAEKRTRHMEKASCSL</sequence>
<dbReference type="AlphaFoldDB" id="C6LA28"/>
<evidence type="ECO:0000259" key="2">
    <source>
        <dbReference type="Pfam" id="PF18818"/>
    </source>
</evidence>
<dbReference type="PIRSF" id="PIRSF037112">
    <property type="entry name" value="Antirestriction_ArdC"/>
    <property type="match status" value="1"/>
</dbReference>